<evidence type="ECO:0000256" key="16">
    <source>
        <dbReference type="ARBA" id="ARBA00029440"/>
    </source>
</evidence>
<evidence type="ECO:0000256" key="9">
    <source>
        <dbReference type="ARBA" id="ARBA00022827"/>
    </source>
</evidence>
<dbReference type="FunFam" id="2.160.20.60:FF:000001">
    <property type="entry name" value="Glutamate synthase, large subunit"/>
    <property type="match status" value="1"/>
</dbReference>
<dbReference type="SUPFAM" id="SSF56235">
    <property type="entry name" value="N-terminal nucleophile aminohydrolases (Ntn hydrolases)"/>
    <property type="match status" value="1"/>
</dbReference>
<comment type="cofactor">
    <cofactor evidence="2">
        <name>[3Fe-4S] cluster</name>
        <dbReference type="ChEBI" id="CHEBI:21137"/>
    </cofactor>
</comment>
<evidence type="ECO:0000256" key="11">
    <source>
        <dbReference type="ARBA" id="ARBA00023002"/>
    </source>
</evidence>
<dbReference type="OrthoDB" id="9758182at2"/>
<evidence type="ECO:0000256" key="4">
    <source>
        <dbReference type="ARBA" id="ARBA00009716"/>
    </source>
</evidence>
<dbReference type="SUPFAM" id="SSF51395">
    <property type="entry name" value="FMN-linked oxidoreductases"/>
    <property type="match status" value="1"/>
</dbReference>
<proteinExistence type="inferred from homology"/>
<dbReference type="GO" id="GO:0046872">
    <property type="term" value="F:metal ion binding"/>
    <property type="evidence" value="ECO:0007669"/>
    <property type="project" value="UniProtKB-KW"/>
</dbReference>
<dbReference type="Gene3D" id="2.160.20.60">
    <property type="entry name" value="Glutamate synthase, alpha subunit, C-terminal domain"/>
    <property type="match status" value="1"/>
</dbReference>
<keyword evidence="5" id="KW-0028">Amino-acid biosynthesis</keyword>
<keyword evidence="8" id="KW-0479">Metal-binding</keyword>
<comment type="similarity">
    <text evidence="4">Belongs to the glutamate synthase family.</text>
</comment>
<evidence type="ECO:0000256" key="14">
    <source>
        <dbReference type="ARBA" id="ARBA00023164"/>
    </source>
</evidence>
<evidence type="ECO:0000313" key="18">
    <source>
        <dbReference type="EMBL" id="RKD31525.1"/>
    </source>
</evidence>
<dbReference type="Pfam" id="PF04898">
    <property type="entry name" value="Glu_syn_central"/>
    <property type="match status" value="1"/>
</dbReference>
<keyword evidence="7" id="KW-0288">FMN</keyword>
<keyword evidence="19" id="KW-1185">Reference proteome</keyword>
<dbReference type="InterPro" id="IPR036485">
    <property type="entry name" value="Glu_synth_asu_C_sf"/>
</dbReference>
<organism evidence="18 19">
    <name type="scientific">Lacrimispora algidixylanolytica</name>
    <dbReference type="NCBI Taxonomy" id="94868"/>
    <lineage>
        <taxon>Bacteria</taxon>
        <taxon>Bacillati</taxon>
        <taxon>Bacillota</taxon>
        <taxon>Clostridia</taxon>
        <taxon>Lachnospirales</taxon>
        <taxon>Lachnospiraceae</taxon>
        <taxon>Lacrimispora</taxon>
    </lineage>
</organism>
<keyword evidence="14" id="KW-0314">Glutamate biosynthesis</keyword>
<dbReference type="NCBIfam" id="NF008730">
    <property type="entry name" value="PRK11750.1"/>
    <property type="match status" value="1"/>
</dbReference>
<dbReference type="InterPro" id="IPR050711">
    <property type="entry name" value="ET-N_metabolism_enzyme"/>
</dbReference>
<dbReference type="InterPro" id="IPR002932">
    <property type="entry name" value="Glu_synthdom"/>
</dbReference>
<dbReference type="Pfam" id="PF01493">
    <property type="entry name" value="GXGXG"/>
    <property type="match status" value="1"/>
</dbReference>
<dbReference type="CDD" id="cd00713">
    <property type="entry name" value="GltS"/>
    <property type="match status" value="1"/>
</dbReference>
<evidence type="ECO:0000256" key="5">
    <source>
        <dbReference type="ARBA" id="ARBA00022605"/>
    </source>
</evidence>
<keyword evidence="13" id="KW-0411">Iron-sulfur</keyword>
<evidence type="ECO:0000256" key="13">
    <source>
        <dbReference type="ARBA" id="ARBA00023014"/>
    </source>
</evidence>
<keyword evidence="10" id="KW-0315">Glutamine amidotransferase</keyword>
<evidence type="ECO:0000256" key="1">
    <source>
        <dbReference type="ARBA" id="ARBA00001917"/>
    </source>
</evidence>
<evidence type="ECO:0000256" key="3">
    <source>
        <dbReference type="ARBA" id="ARBA00001974"/>
    </source>
</evidence>
<feature type="domain" description="Glutamine amidotransferase type-2" evidence="17">
    <location>
        <begin position="24"/>
        <end position="415"/>
    </location>
</feature>
<comment type="pathway">
    <text evidence="16">Amino-acid biosynthesis.</text>
</comment>
<accession>A0A419T229</accession>
<dbReference type="GO" id="GO:0006537">
    <property type="term" value="P:glutamate biosynthetic process"/>
    <property type="evidence" value="ECO:0007669"/>
    <property type="project" value="UniProtKB-KW"/>
</dbReference>
<dbReference type="InterPro" id="IPR002489">
    <property type="entry name" value="Glu_synth_asu_C"/>
</dbReference>
<evidence type="ECO:0000259" key="17">
    <source>
        <dbReference type="PROSITE" id="PS51278"/>
    </source>
</evidence>
<evidence type="ECO:0000256" key="10">
    <source>
        <dbReference type="ARBA" id="ARBA00022962"/>
    </source>
</evidence>
<dbReference type="Gene3D" id="3.20.20.70">
    <property type="entry name" value="Aldolase class I"/>
    <property type="match status" value="2"/>
</dbReference>
<keyword evidence="15" id="KW-0003">3Fe-4S</keyword>
<dbReference type="PANTHER" id="PTHR11938">
    <property type="entry name" value="FAD NADPH DEHYDROGENASE/OXIDOREDUCTASE"/>
    <property type="match status" value="1"/>
</dbReference>
<dbReference type="Pfam" id="PF00310">
    <property type="entry name" value="GATase_2"/>
    <property type="match status" value="1"/>
</dbReference>
<evidence type="ECO:0000256" key="2">
    <source>
        <dbReference type="ARBA" id="ARBA00001927"/>
    </source>
</evidence>
<dbReference type="GO" id="GO:0015930">
    <property type="term" value="F:glutamate synthase activity"/>
    <property type="evidence" value="ECO:0007669"/>
    <property type="project" value="InterPro"/>
</dbReference>
<dbReference type="InterPro" id="IPR029055">
    <property type="entry name" value="Ntn_hydrolases_N"/>
</dbReference>
<protein>
    <submittedName>
        <fullName evidence="18">Glutamate synthase subunit alpha</fullName>
    </submittedName>
</protein>
<dbReference type="Proteomes" id="UP000284277">
    <property type="component" value="Unassembled WGS sequence"/>
</dbReference>
<dbReference type="InterPro" id="IPR013785">
    <property type="entry name" value="Aldolase_TIM"/>
</dbReference>
<comment type="cofactor">
    <cofactor evidence="3">
        <name>FAD</name>
        <dbReference type="ChEBI" id="CHEBI:57692"/>
    </cofactor>
</comment>
<dbReference type="PROSITE" id="PS51278">
    <property type="entry name" value="GATASE_TYPE_2"/>
    <property type="match status" value="1"/>
</dbReference>
<dbReference type="InterPro" id="IPR006982">
    <property type="entry name" value="Glu_synth_centr_N"/>
</dbReference>
<dbReference type="FunFam" id="3.60.20.10:FF:000001">
    <property type="entry name" value="Glutamate synthase, large subunit"/>
    <property type="match status" value="1"/>
</dbReference>
<reference evidence="18 19" key="1">
    <citation type="submission" date="2016-08" db="EMBL/GenBank/DDBJ databases">
        <title>A new outlook on sporulation: Clostridium algidixylanolyticum.</title>
        <authorList>
            <person name="Poppleton D.I."/>
            <person name="Gribaldo S."/>
        </authorList>
    </citation>
    <scope>NUCLEOTIDE SEQUENCE [LARGE SCALE GENOMIC DNA]</scope>
    <source>
        <strain evidence="18 19">SPL73</strain>
    </source>
</reference>
<dbReference type="FunFam" id="3.20.20.70:FF:000031">
    <property type="entry name" value="Glutamate synthase 1 [NADH]"/>
    <property type="match status" value="1"/>
</dbReference>
<evidence type="ECO:0000256" key="6">
    <source>
        <dbReference type="ARBA" id="ARBA00022630"/>
    </source>
</evidence>
<dbReference type="CDD" id="cd02808">
    <property type="entry name" value="GltS_FMN"/>
    <property type="match status" value="1"/>
</dbReference>
<dbReference type="InterPro" id="IPR017932">
    <property type="entry name" value="GATase_2_dom"/>
</dbReference>
<dbReference type="Gene3D" id="3.60.20.10">
    <property type="entry name" value="Glutamine Phosphoribosylpyrophosphate, subunit 1, domain 1"/>
    <property type="match status" value="1"/>
</dbReference>
<evidence type="ECO:0000256" key="15">
    <source>
        <dbReference type="ARBA" id="ARBA00023291"/>
    </source>
</evidence>
<evidence type="ECO:0000313" key="19">
    <source>
        <dbReference type="Proteomes" id="UP000284277"/>
    </source>
</evidence>
<keyword evidence="6" id="KW-0285">Flavoprotein</keyword>
<evidence type="ECO:0000256" key="7">
    <source>
        <dbReference type="ARBA" id="ARBA00022643"/>
    </source>
</evidence>
<dbReference type="GO" id="GO:0019676">
    <property type="term" value="P:ammonia assimilation cycle"/>
    <property type="evidence" value="ECO:0007669"/>
    <property type="project" value="TreeGrafter"/>
</dbReference>
<comment type="cofactor">
    <cofactor evidence="1">
        <name>FMN</name>
        <dbReference type="ChEBI" id="CHEBI:58210"/>
    </cofactor>
</comment>
<comment type="caution">
    <text evidence="18">The sequence shown here is derived from an EMBL/GenBank/DDBJ whole genome shotgun (WGS) entry which is preliminary data.</text>
</comment>
<keyword evidence="9" id="KW-0274">FAD</keyword>
<gene>
    <name evidence="18" type="ORF">BET01_20295</name>
</gene>
<sequence length="1517" mass="168102">MSLYSPNKIVTPGLYDPRFEHDNCGIGAVANMKGEKTHKTVEQALHIVENLEHRAGKDAEGKTGDGVGIMLQISHKFFKKATKALGIEIGEEREYGVGMFFFPQDELARNQAKKMFEIIVEKEGLEFLGWREVPTHPELIGKKAVDCMPYFAQGFVKKPVDVKKGLDFDRKLYVSRRVFEQSNDNTYVVSLSSRTIVYKGMFLVKELRKFFMDLQDKDYESAIAVVHSRFSTNTNPSWMRAHPNRLIVHNGEINTIRGNVDKMMAREENMESEYFQNDMHKVLPIINQEGSDSAMLDNALEFMMMSGMDLPLAVMVTIPAPWEHDKSMPQEIKDFYRYYATMMEPWDGPASIVFSDGDLLGAVLDRNGLRPSRYYITDDDHMILASEVGAIDIDQSRIVRKERLRPGRMLLIDTVRGCLITDEQLKESYASRKPYGEWLDSNLIELKSLQIPNKGVPVMSKDELAKMQKTYGYTYEEYKTMILPMALNGAEAVSAMGTDSPLAVLSKKHQPLYNYFKQLFAQVTNPPIDSIREEIVTSTTVYVGEEGNILEEKAENCKILKVSNPILTCTDLLKIKHMKKPGFKVEVIPITYYKNTSLEKAIDRLFLEADRAHRDGANIIILSDRDIDENHVPIPSLLAVSALQQHLVKTKKRTSVALILESGEPREVHHFAALLGYGACAVNPYLAQESIHYLIESGMLDKDYYAAVEDYNSAVLHGIVKIASKMGISTIQSYQGAQIFEAVGISKHVIDKYFTDTVSRVEGISLEDIADDVDDLHSAAFDPLGLDVDLTLNSVGSHKERAGEEEHLYNPLTIHLLQEATRSGSYETFKEYTHALTDEGQMVNLRSLLDLDYSKAKEIPLTEVESEDSIVKRFKTGAMSYGSISREAHETLAIAMNRIHGKSNSGEGGESLDRLTLGTDGLNRCSAIKQVASGRFGVTSRYLVSAKEIQIKMAQGAKPGEGGQLPGQKVYPWVAKTRHSTTGVGLISPPPHHDIYSIEDLAQLIYDLKNSNTEARISVKLVSEAGVGTVAAGVAKAGAQVILISGFDGGTGAAPRNSIYNAGLPWELGVAEAHQTLIMNGLRDKVILETDGKLMTGRDVAIACMLGAEEFGFATAPLVTLGCVMMRVCNLDTCPVGVATQNPELRKRFKGKPEYVVNFMYFIAKELREYMAKLGVRTVDELVGRTDLLKKKEALSSKRASKVDLSAILGNPYAEQKLAGYSSKQIYDFELEKTMDEKIILKKLKQALQAGQKKGLQIDVSNTDRALGTIFGSEITKLYPEGLAEDTFTINCTGSGGQSFGAFIPKGLTLELVGDSNDYFGKGLSGGKLVVYPPQGVKFKAEENIVIGNVALYGATSGKVFICGVAGERFCVRNSGATAVVEGVGDHGCEYMTGGRVVVLGSTGKNFAAGMSGGIAYVLDEKMDLYKRLNKEMVAFEEVTNKYDVLELKEMIKEHVAYTNSAKGKEILDNFGEYLPKFKKIMPHDYRRMMNTIVQMEEKGLSSEQAQIEAFYANSKG</sequence>
<keyword evidence="11" id="KW-0560">Oxidoreductase</keyword>
<name>A0A419T229_9FIRM</name>
<dbReference type="SUPFAM" id="SSF69336">
    <property type="entry name" value="Alpha subunit of glutamate synthase, C-terminal domain"/>
    <property type="match status" value="1"/>
</dbReference>
<dbReference type="PANTHER" id="PTHR11938:SF133">
    <property type="entry name" value="GLUTAMATE SYNTHASE (NADH)"/>
    <property type="match status" value="1"/>
</dbReference>
<evidence type="ECO:0000256" key="8">
    <source>
        <dbReference type="ARBA" id="ARBA00022723"/>
    </source>
</evidence>
<dbReference type="CDD" id="cd00982">
    <property type="entry name" value="gltB_C"/>
    <property type="match status" value="1"/>
</dbReference>
<dbReference type="Pfam" id="PF01645">
    <property type="entry name" value="Glu_synthase"/>
    <property type="match status" value="1"/>
</dbReference>
<dbReference type="EMBL" id="MCIA01000018">
    <property type="protein sequence ID" value="RKD31525.1"/>
    <property type="molecule type" value="Genomic_DNA"/>
</dbReference>
<keyword evidence="12" id="KW-0408">Iron</keyword>
<evidence type="ECO:0000256" key="12">
    <source>
        <dbReference type="ARBA" id="ARBA00023004"/>
    </source>
</evidence>
<dbReference type="GO" id="GO:0051538">
    <property type="term" value="F:3 iron, 4 sulfur cluster binding"/>
    <property type="evidence" value="ECO:0007669"/>
    <property type="project" value="UniProtKB-KW"/>
</dbReference>